<accession>A0A6S7JLF2</accession>
<gene>
    <name evidence="10" type="ORF">PACLA_8A085836</name>
</gene>
<dbReference type="InterPro" id="IPR023298">
    <property type="entry name" value="ATPase_P-typ_TM_dom_sf"/>
</dbReference>
<evidence type="ECO:0000256" key="2">
    <source>
        <dbReference type="ARBA" id="ARBA00022692"/>
    </source>
</evidence>
<dbReference type="EMBL" id="CACRXK020019183">
    <property type="protein sequence ID" value="CAB4033356.1"/>
    <property type="molecule type" value="Genomic_DNA"/>
</dbReference>
<evidence type="ECO:0000256" key="3">
    <source>
        <dbReference type="ARBA" id="ARBA00022741"/>
    </source>
</evidence>
<evidence type="ECO:0000256" key="4">
    <source>
        <dbReference type="ARBA" id="ARBA00022840"/>
    </source>
</evidence>
<keyword evidence="8" id="KW-0472">Membrane</keyword>
<keyword evidence="11" id="KW-1185">Reference proteome</keyword>
<keyword evidence="4" id="KW-0067">ATP-binding</keyword>
<evidence type="ECO:0000259" key="9">
    <source>
        <dbReference type="Pfam" id="PF00689"/>
    </source>
</evidence>
<sequence>MYYEGGPQMSYYQLTHHMQCNIDRETFKDVNCSIFADLHPMTMALSVLVTIEMFNALNSLSEDQSLLAMPPWQNPSLVTAIIASFLMHFVILYFKFTNTIFRITPLNTTEWIMVLKISFPVILLDEILKFVSRRIHAGDHHKLKTD</sequence>
<keyword evidence="3" id="KW-0547">Nucleotide-binding</keyword>
<dbReference type="SUPFAM" id="SSF81665">
    <property type="entry name" value="Calcium ATPase, transmembrane domain M"/>
    <property type="match status" value="1"/>
</dbReference>
<dbReference type="FunFam" id="1.20.1110.10:FF:000065">
    <property type="entry name" value="Sarcoplasmic/endoplasmic reticulum calcium ATPase 1"/>
    <property type="match status" value="1"/>
</dbReference>
<keyword evidence="7" id="KW-1133">Transmembrane helix</keyword>
<dbReference type="GO" id="GO:0016020">
    <property type="term" value="C:membrane"/>
    <property type="evidence" value="ECO:0007669"/>
    <property type="project" value="UniProtKB-SubCell"/>
</dbReference>
<name>A0A6S7JLF2_PARCT</name>
<comment type="caution">
    <text evidence="10">The sequence shown here is derived from an EMBL/GenBank/DDBJ whole genome shotgun (WGS) entry which is preliminary data.</text>
</comment>
<protein>
    <submittedName>
        <fullName evidence="10">Calcium-transporting ATPase sarcoplasmic endoplasmic reticulum type-like</fullName>
    </submittedName>
</protein>
<comment type="subcellular location">
    <subcellularLocation>
        <location evidence="1">Membrane</location>
        <topology evidence="1">Multi-pass membrane protein</topology>
    </subcellularLocation>
</comment>
<keyword evidence="2" id="KW-0812">Transmembrane</keyword>
<dbReference type="Gene3D" id="1.20.1110.10">
    <property type="entry name" value="Calcium-transporting ATPase, transmembrane domain"/>
    <property type="match status" value="1"/>
</dbReference>
<evidence type="ECO:0000256" key="5">
    <source>
        <dbReference type="ARBA" id="ARBA00022842"/>
    </source>
</evidence>
<dbReference type="GO" id="GO:0005524">
    <property type="term" value="F:ATP binding"/>
    <property type="evidence" value="ECO:0007669"/>
    <property type="project" value="UniProtKB-KW"/>
</dbReference>
<evidence type="ECO:0000256" key="8">
    <source>
        <dbReference type="ARBA" id="ARBA00023136"/>
    </source>
</evidence>
<dbReference type="InterPro" id="IPR006068">
    <property type="entry name" value="ATPase_P-typ_cation-transptr_C"/>
</dbReference>
<evidence type="ECO:0000313" key="10">
    <source>
        <dbReference type="EMBL" id="CAB4033356.1"/>
    </source>
</evidence>
<dbReference type="Proteomes" id="UP001152795">
    <property type="component" value="Unassembled WGS sequence"/>
</dbReference>
<reference evidence="10" key="1">
    <citation type="submission" date="2020-04" db="EMBL/GenBank/DDBJ databases">
        <authorList>
            <person name="Alioto T."/>
            <person name="Alioto T."/>
            <person name="Gomez Garrido J."/>
        </authorList>
    </citation>
    <scope>NUCLEOTIDE SEQUENCE</scope>
    <source>
        <strain evidence="10">A484AB</strain>
    </source>
</reference>
<dbReference type="OrthoDB" id="3352408at2759"/>
<evidence type="ECO:0000256" key="6">
    <source>
        <dbReference type="ARBA" id="ARBA00022967"/>
    </source>
</evidence>
<keyword evidence="5" id="KW-0460">Magnesium</keyword>
<dbReference type="Pfam" id="PF00689">
    <property type="entry name" value="Cation_ATPase_C"/>
    <property type="match status" value="1"/>
</dbReference>
<organism evidence="10 11">
    <name type="scientific">Paramuricea clavata</name>
    <name type="common">Red gorgonian</name>
    <name type="synonym">Violescent sea-whip</name>
    <dbReference type="NCBI Taxonomy" id="317549"/>
    <lineage>
        <taxon>Eukaryota</taxon>
        <taxon>Metazoa</taxon>
        <taxon>Cnidaria</taxon>
        <taxon>Anthozoa</taxon>
        <taxon>Octocorallia</taxon>
        <taxon>Malacalcyonacea</taxon>
        <taxon>Plexauridae</taxon>
        <taxon>Paramuricea</taxon>
    </lineage>
</organism>
<proteinExistence type="predicted"/>
<evidence type="ECO:0000256" key="7">
    <source>
        <dbReference type="ARBA" id="ARBA00022989"/>
    </source>
</evidence>
<evidence type="ECO:0000313" key="11">
    <source>
        <dbReference type="Proteomes" id="UP001152795"/>
    </source>
</evidence>
<evidence type="ECO:0000256" key="1">
    <source>
        <dbReference type="ARBA" id="ARBA00004141"/>
    </source>
</evidence>
<dbReference type="AlphaFoldDB" id="A0A6S7JLF2"/>
<keyword evidence="6" id="KW-1278">Translocase</keyword>
<feature type="domain" description="Cation-transporting P-type ATPase C-terminal" evidence="9">
    <location>
        <begin position="40"/>
        <end position="131"/>
    </location>
</feature>